<dbReference type="EMBL" id="JAINUL010000001">
    <property type="protein sequence ID" value="MCC0100676.1"/>
    <property type="molecule type" value="Genomic_DNA"/>
</dbReference>
<accession>A0ABS8EHR4</accession>
<evidence type="ECO:0000313" key="5">
    <source>
        <dbReference type="Proteomes" id="UP001520654"/>
    </source>
</evidence>
<feature type="region of interest" description="Disordered" evidence="1">
    <location>
        <begin position="791"/>
        <end position="829"/>
    </location>
</feature>
<protein>
    <submittedName>
        <fullName evidence="4">LysM peptidoglycan-binding domain-containing protein</fullName>
    </submittedName>
</protein>
<proteinExistence type="predicted"/>
<organism evidence="4 5">
    <name type="scientific">Streptomyces flavotricini</name>
    <dbReference type="NCBI Taxonomy" id="66888"/>
    <lineage>
        <taxon>Bacteria</taxon>
        <taxon>Bacillati</taxon>
        <taxon>Actinomycetota</taxon>
        <taxon>Actinomycetes</taxon>
        <taxon>Kitasatosporales</taxon>
        <taxon>Streptomycetaceae</taxon>
        <taxon>Streptomyces</taxon>
    </lineage>
</organism>
<evidence type="ECO:0000256" key="1">
    <source>
        <dbReference type="SAM" id="MobiDB-lite"/>
    </source>
</evidence>
<dbReference type="Proteomes" id="UP001520654">
    <property type="component" value="Unassembled WGS sequence"/>
</dbReference>
<dbReference type="RefSeq" id="WP_229344543.1">
    <property type="nucleotide sequence ID" value="NZ_JAINUL010000001.1"/>
</dbReference>
<dbReference type="Pfam" id="PF01476">
    <property type="entry name" value="LysM"/>
    <property type="match status" value="1"/>
</dbReference>
<feature type="transmembrane region" description="Helical" evidence="2">
    <location>
        <begin position="22"/>
        <end position="46"/>
    </location>
</feature>
<feature type="transmembrane region" description="Helical" evidence="2">
    <location>
        <begin position="71"/>
        <end position="95"/>
    </location>
</feature>
<dbReference type="PANTHER" id="PTHR34700">
    <property type="entry name" value="POTASSIUM BINDING PROTEIN KBP"/>
    <property type="match status" value="1"/>
</dbReference>
<feature type="region of interest" description="Disordered" evidence="1">
    <location>
        <begin position="297"/>
        <end position="395"/>
    </location>
</feature>
<sequence length="1082" mass="113130">MPKPTPAPTPPRRHGGAQTAAALLRGLLSLTVLAALLAGLPALLWWGSALVGPPGLAALTSLLSTEDSGQVFLLLLACAGWAGWACFILAVLLEIPAQLRGRTAPQIRGLLGQRAAAALVGTVLLALPAGTALAAPATAAPAGTPVISASAAPVPGTHSGTARSEASAPTADTAVTHTVRDARPAESLWSIAAERLGDGERWGDIAALNEGHAMTDGSVFHADWPIQPGWILQLPADARPAATGGEHPQQTGTAPETYTVREGDSLSGIAATTLGNADRYQEIFDLNKGQTLPDGGVFTDPDLIHPGQWLTLPQPATAPTAPPQTPPPAPAPAAPAAPAGTATPAPASSPAASASSPARPEPAPSTAGPSVGIPPQTTPTPATPSPSDTTAPSTKSPANINWALVAGIGTLLAASLAGALGIRRILQQRQRRAGQTIAQDPDPTTVEQVLGTALEPDAVGLLDRVLRTLAHHAAEAERELPALRGARIDAHGITLLLDEPAEPVTPFATGDDPRAWALDAQAMLLPADQAGDVQAPYPGLVTLGATETGLLLADLMTCRVLLLDGEADEVLEVARALALELGTCAWTDYSEILTTGLGARLAGLLPQGRIRTMPHLPAVAADLGELLLEAHQSGEQVLPWLLIGASDGEQEHVTQLADALAAARTLHTAVVLPATDTTRRAFPHAEILNTTRDQDVRLALLDEPVTLQRITDEQYLQYVHALQVSVQEPTTATGAWEFAEAHDQPAATSTPLIMRVTSEGAHDPGNPFPALLAATTAGDAAATDTNPLNTAEAADTKDQPSAGTPDEHARPRQPSELIPAARTTAEQNDDDTAVCIEMLGPLRITGGLGSAHSPRNNAIAALIHLRPGRSAEYLCQAMDPVHPWSTRTLHSRLSELRNQIGLTYDGYPLLPRPKNGSGYTFHPAVTSDWDRFRQLASHGLAEGPKGGIPDLERAMGLIRGKPFDGRALPWADHVIQDMLSRITDTAHTLARWHTDGANPDLDAARRTVRQGLDVEETSEVLYRDLLHIESAAGNTAAIRKTIARLQQMARTYDITLDTLTEDTIDRVLSGRPSRTTAGTTVT</sequence>
<feature type="compositionally biased region" description="Low complexity" evidence="1">
    <location>
        <begin position="336"/>
        <end position="358"/>
    </location>
</feature>
<dbReference type="PANTHER" id="PTHR34700:SF4">
    <property type="entry name" value="PHAGE-LIKE ELEMENT PBSX PROTEIN XKDP"/>
    <property type="match status" value="1"/>
</dbReference>
<dbReference type="Gene3D" id="3.10.350.10">
    <property type="entry name" value="LysM domain"/>
    <property type="match status" value="1"/>
</dbReference>
<keyword evidence="2" id="KW-0812">Transmembrane</keyword>
<evidence type="ECO:0000259" key="3">
    <source>
        <dbReference type="PROSITE" id="PS51782"/>
    </source>
</evidence>
<dbReference type="CDD" id="cd00118">
    <property type="entry name" value="LysM"/>
    <property type="match status" value="1"/>
</dbReference>
<comment type="caution">
    <text evidence="4">The sequence shown here is derived from an EMBL/GenBank/DDBJ whole genome shotgun (WGS) entry which is preliminary data.</text>
</comment>
<keyword evidence="5" id="KW-1185">Reference proteome</keyword>
<feature type="compositionally biased region" description="Low complexity" evidence="1">
    <location>
        <begin position="385"/>
        <end position="395"/>
    </location>
</feature>
<feature type="compositionally biased region" description="Pro residues" evidence="1">
    <location>
        <begin position="320"/>
        <end position="335"/>
    </location>
</feature>
<name>A0ABS8EHR4_9ACTN</name>
<keyword evidence="2" id="KW-0472">Membrane</keyword>
<dbReference type="InterPro" id="IPR052196">
    <property type="entry name" value="Bact_Kbp"/>
</dbReference>
<reference evidence="4 5" key="1">
    <citation type="submission" date="2021-08" db="EMBL/GenBank/DDBJ databases">
        <title>Genomic Architecture of Streptomyces flavotricini NGL1 and Streptomyces erythrochromogenes HMS4 With Differential Plant Beneficial attributes and laccase production capabilities.</title>
        <authorList>
            <person name="Salwan R."/>
            <person name="Kaur R."/>
            <person name="Sharma V."/>
        </authorList>
    </citation>
    <scope>NUCLEOTIDE SEQUENCE [LARGE SCALE GENOMIC DNA]</scope>
    <source>
        <strain evidence="4 5">NGL1</strain>
    </source>
</reference>
<dbReference type="InterPro" id="IPR036779">
    <property type="entry name" value="LysM_dom_sf"/>
</dbReference>
<feature type="transmembrane region" description="Helical" evidence="2">
    <location>
        <begin position="402"/>
        <end position="422"/>
    </location>
</feature>
<gene>
    <name evidence="4" type="ORF">K7B10_39180</name>
</gene>
<evidence type="ECO:0000256" key="2">
    <source>
        <dbReference type="SAM" id="Phobius"/>
    </source>
</evidence>
<dbReference type="InterPro" id="IPR005158">
    <property type="entry name" value="BTAD"/>
</dbReference>
<feature type="region of interest" description="Disordered" evidence="1">
    <location>
        <begin position="152"/>
        <end position="172"/>
    </location>
</feature>
<dbReference type="PROSITE" id="PS51782">
    <property type="entry name" value="LYSM"/>
    <property type="match status" value="1"/>
</dbReference>
<evidence type="ECO:0000313" key="4">
    <source>
        <dbReference type="EMBL" id="MCC0100676.1"/>
    </source>
</evidence>
<dbReference type="InterPro" id="IPR018392">
    <property type="entry name" value="LysM"/>
</dbReference>
<keyword evidence="2" id="KW-1133">Transmembrane helix</keyword>
<dbReference type="SMART" id="SM00257">
    <property type="entry name" value="LysM"/>
    <property type="match status" value="1"/>
</dbReference>
<feature type="domain" description="LysM" evidence="3">
    <location>
        <begin position="256"/>
        <end position="312"/>
    </location>
</feature>
<dbReference type="SMART" id="SM01043">
    <property type="entry name" value="BTAD"/>
    <property type="match status" value="1"/>
</dbReference>